<dbReference type="RefSeq" id="WP_156221186.1">
    <property type="nucleotide sequence ID" value="NZ_WOFH01000017.1"/>
</dbReference>
<dbReference type="GO" id="GO:0016787">
    <property type="term" value="F:hydrolase activity"/>
    <property type="evidence" value="ECO:0007669"/>
    <property type="project" value="UniProtKB-KW"/>
</dbReference>
<dbReference type="SUPFAM" id="SSF56601">
    <property type="entry name" value="beta-lactamase/transpeptidase-like"/>
    <property type="match status" value="1"/>
</dbReference>
<dbReference type="Gene3D" id="3.40.710.10">
    <property type="entry name" value="DD-peptidase/beta-lactamase superfamily"/>
    <property type="match status" value="1"/>
</dbReference>
<dbReference type="AlphaFoldDB" id="A0A7K1LBY4"/>
<gene>
    <name evidence="2" type="ORF">GNZ18_35915</name>
</gene>
<protein>
    <submittedName>
        <fullName evidence="2">Serine hydrolase</fullName>
    </submittedName>
</protein>
<keyword evidence="2" id="KW-0378">Hydrolase</keyword>
<organism evidence="2 3">
    <name type="scientific">Actinomadura litoris</name>
    <dbReference type="NCBI Taxonomy" id="2678616"/>
    <lineage>
        <taxon>Bacteria</taxon>
        <taxon>Bacillati</taxon>
        <taxon>Actinomycetota</taxon>
        <taxon>Actinomycetes</taxon>
        <taxon>Streptosporangiales</taxon>
        <taxon>Thermomonosporaceae</taxon>
        <taxon>Actinomadura</taxon>
    </lineage>
</organism>
<evidence type="ECO:0000259" key="1">
    <source>
        <dbReference type="Pfam" id="PF00144"/>
    </source>
</evidence>
<dbReference type="PANTHER" id="PTHR43283:SF3">
    <property type="entry name" value="BETA-LACTAMASE FAMILY PROTEIN (AFU_ORTHOLOGUE AFUA_5G07500)"/>
    <property type="match status" value="1"/>
</dbReference>
<dbReference type="InterPro" id="IPR001466">
    <property type="entry name" value="Beta-lactam-related"/>
</dbReference>
<dbReference type="Proteomes" id="UP000432015">
    <property type="component" value="Unassembled WGS sequence"/>
</dbReference>
<name>A0A7K1LBY4_9ACTN</name>
<comment type="caution">
    <text evidence="2">The sequence shown here is derived from an EMBL/GenBank/DDBJ whole genome shotgun (WGS) entry which is preliminary data.</text>
</comment>
<dbReference type="Pfam" id="PF00144">
    <property type="entry name" value="Beta-lactamase"/>
    <property type="match status" value="1"/>
</dbReference>
<proteinExistence type="predicted"/>
<sequence>MAFSPAPLDAMRDAMAGHIERGALPGLVTVVSRRGETRVEALGAASVGGPPMSRGTLFRITSMTKPIAAVAALTLVEEGVLRLDDPVDALLPELAGRRVLRAPEGPLEDTVPAARPITLRDLLTFRCGLGIALDGSLFGTPFDDAVRELGLMGFGPPRPDAPHTADEWLGLVGTLPLQCQPGERWLYNTGYVILGILIARASGRPLEAFLRERLFEPLGMRDTGFHVPAADQGRLADSYSPDDADGRLTVYDGADGRWSRPPAFPDAGAGLVSSADDYLAFARMLADGGAHGGAHGGGRLLSRRTVELMTTDQLAPGQHADALGEARGWGFGVSVVLRRDEPYATPGRYGWNGGFGTSWANDPAEDLTAILLTQRPMPPGASPVRDDFWTSVYRSLA</sequence>
<dbReference type="EMBL" id="WOFH01000017">
    <property type="protein sequence ID" value="MUN41937.1"/>
    <property type="molecule type" value="Genomic_DNA"/>
</dbReference>
<reference evidence="2 3" key="1">
    <citation type="submission" date="2019-11" db="EMBL/GenBank/DDBJ databases">
        <authorList>
            <person name="Cao P."/>
        </authorList>
    </citation>
    <scope>NUCLEOTIDE SEQUENCE [LARGE SCALE GENOMIC DNA]</scope>
    <source>
        <strain evidence="2 3">NEAU-AAG5</strain>
    </source>
</reference>
<feature type="domain" description="Beta-lactamase-related" evidence="1">
    <location>
        <begin position="13"/>
        <end position="386"/>
    </location>
</feature>
<dbReference type="InterPro" id="IPR012338">
    <property type="entry name" value="Beta-lactam/transpept-like"/>
</dbReference>
<keyword evidence="3" id="KW-1185">Reference proteome</keyword>
<dbReference type="InterPro" id="IPR050789">
    <property type="entry name" value="Diverse_Enzym_Activities"/>
</dbReference>
<dbReference type="PANTHER" id="PTHR43283">
    <property type="entry name" value="BETA-LACTAMASE-RELATED"/>
    <property type="match status" value="1"/>
</dbReference>
<evidence type="ECO:0000313" key="3">
    <source>
        <dbReference type="Proteomes" id="UP000432015"/>
    </source>
</evidence>
<accession>A0A7K1LBY4</accession>
<evidence type="ECO:0000313" key="2">
    <source>
        <dbReference type="EMBL" id="MUN41937.1"/>
    </source>
</evidence>